<protein>
    <submittedName>
        <fullName evidence="2">Methylmalonyl-CoA mutase</fullName>
    </submittedName>
</protein>
<evidence type="ECO:0000313" key="2">
    <source>
        <dbReference type="EMBL" id="SFU57365.1"/>
    </source>
</evidence>
<name>A0A1I7H9H1_9FLAO</name>
<proteinExistence type="predicted"/>
<dbReference type="InterPro" id="IPR006099">
    <property type="entry name" value="MeMalonylCoA_mutase_a/b_cat"/>
</dbReference>
<dbReference type="GO" id="GO:0016866">
    <property type="term" value="F:intramolecular transferase activity"/>
    <property type="evidence" value="ECO:0007669"/>
    <property type="project" value="InterPro"/>
</dbReference>
<dbReference type="GO" id="GO:0031419">
    <property type="term" value="F:cobalamin binding"/>
    <property type="evidence" value="ECO:0007669"/>
    <property type="project" value="InterPro"/>
</dbReference>
<dbReference type="AlphaFoldDB" id="A0A1I7H9H1"/>
<dbReference type="Pfam" id="PF01642">
    <property type="entry name" value="MM_CoA_mutase"/>
    <property type="match status" value="1"/>
</dbReference>
<dbReference type="CDD" id="cd03677">
    <property type="entry name" value="MM_CoA_mutase_beta"/>
    <property type="match status" value="1"/>
</dbReference>
<dbReference type="SUPFAM" id="SSF51703">
    <property type="entry name" value="Cobalamin (vitamin B12)-dependent enzymes"/>
    <property type="match status" value="1"/>
</dbReference>
<dbReference type="PANTHER" id="PTHR48101">
    <property type="entry name" value="METHYLMALONYL-COA MUTASE, MITOCHONDRIAL-RELATED"/>
    <property type="match status" value="1"/>
</dbReference>
<sequence>MSFTKNNLFDEFPEVSAKQWKQKIQFDLKGKDFNDTLVWHSLEGIDVKPFYTIEDLQNGIHVPLVKEWQIQESVIVENIVDAKKKLLSLVALEIARIKLVLKSDVDFELLFSGVDLSNVSLVIDVKFLDVEFLLALQEYLKNSKINHSICVDIIGNLATTGNWYSSLSDDHKSLDSLLNSGGNISIGIDVGLYQNSGANMIQQIAYALAHCNEYLNHFSSQNISRKLHLIFNVAYAGNYFFEIAKTRALRSLMDTLISAYSDLKVSFTVEAIPSLRNKTLYDYNVNMLRTTTECMSAILGGADVIENRSYDVVFHERNDFGDRIARNQLFILKEESYFDKVKNPAEGSYYISSLTGQLAEKALELFKSIENGGGFLVQLKNHTIQKKIKESALKEQAMFDEGKIYAVGTNVFPNKEDRMKNEIRQAIFPKKNVRKTLIEPILVRRLSEKWEKQRLFSES</sequence>
<organism evidence="2 3">
    <name type="scientific">Pustulibacterium marinum</name>
    <dbReference type="NCBI Taxonomy" id="1224947"/>
    <lineage>
        <taxon>Bacteria</taxon>
        <taxon>Pseudomonadati</taxon>
        <taxon>Bacteroidota</taxon>
        <taxon>Flavobacteriia</taxon>
        <taxon>Flavobacteriales</taxon>
        <taxon>Flavobacteriaceae</taxon>
        <taxon>Pustulibacterium</taxon>
    </lineage>
</organism>
<evidence type="ECO:0000259" key="1">
    <source>
        <dbReference type="Pfam" id="PF01642"/>
    </source>
</evidence>
<evidence type="ECO:0000313" key="3">
    <source>
        <dbReference type="Proteomes" id="UP000199138"/>
    </source>
</evidence>
<dbReference type="STRING" id="1224947.SAMN05216480_1084"/>
<accession>A0A1I7H9H1</accession>
<dbReference type="EMBL" id="FPBK01000008">
    <property type="protein sequence ID" value="SFU57365.1"/>
    <property type="molecule type" value="Genomic_DNA"/>
</dbReference>
<dbReference type="InterPro" id="IPR016176">
    <property type="entry name" value="Cbl-dep_enz_cat"/>
</dbReference>
<dbReference type="OrthoDB" id="9762378at2"/>
<gene>
    <name evidence="2" type="ORF">SAMN05216480_1084</name>
</gene>
<dbReference type="Gene3D" id="3.20.20.240">
    <property type="entry name" value="Methylmalonyl-CoA mutase"/>
    <property type="match status" value="1"/>
</dbReference>
<dbReference type="PANTHER" id="PTHR48101:SF1">
    <property type="entry name" value="METHYLMALONYL-COA MUTASE, LARGE SUBUNIT"/>
    <property type="match status" value="1"/>
</dbReference>
<reference evidence="2 3" key="1">
    <citation type="submission" date="2016-10" db="EMBL/GenBank/DDBJ databases">
        <authorList>
            <person name="de Groot N.N."/>
        </authorList>
    </citation>
    <scope>NUCLEOTIDE SEQUENCE [LARGE SCALE GENOMIC DNA]</scope>
    <source>
        <strain evidence="2 3">CGMCC 1.12333</strain>
    </source>
</reference>
<feature type="domain" description="Methylmalonyl-CoA mutase alpha/beta chain catalytic" evidence="1">
    <location>
        <begin position="100"/>
        <end position="425"/>
    </location>
</feature>
<dbReference type="RefSeq" id="WP_093025240.1">
    <property type="nucleotide sequence ID" value="NZ_FPBK01000008.1"/>
</dbReference>
<dbReference type="Proteomes" id="UP000199138">
    <property type="component" value="Unassembled WGS sequence"/>
</dbReference>
<keyword evidence="3" id="KW-1185">Reference proteome</keyword>